<dbReference type="Proteomes" id="UP000887565">
    <property type="component" value="Unplaced"/>
</dbReference>
<keyword evidence="1" id="KW-1185">Reference proteome</keyword>
<reference evidence="2" key="1">
    <citation type="submission" date="2022-11" db="UniProtKB">
        <authorList>
            <consortium name="WormBaseParasite"/>
        </authorList>
    </citation>
    <scope>IDENTIFICATION</scope>
</reference>
<protein>
    <submittedName>
        <fullName evidence="2">Uncharacterized protein</fullName>
    </submittedName>
</protein>
<evidence type="ECO:0000313" key="2">
    <source>
        <dbReference type="WBParaSite" id="nRc.2.0.1.t40084-RA"/>
    </source>
</evidence>
<proteinExistence type="predicted"/>
<accession>A0A915KNQ2</accession>
<organism evidence="1 2">
    <name type="scientific">Romanomermis culicivorax</name>
    <name type="common">Nematode worm</name>
    <dbReference type="NCBI Taxonomy" id="13658"/>
    <lineage>
        <taxon>Eukaryota</taxon>
        <taxon>Metazoa</taxon>
        <taxon>Ecdysozoa</taxon>
        <taxon>Nematoda</taxon>
        <taxon>Enoplea</taxon>
        <taxon>Dorylaimia</taxon>
        <taxon>Mermithida</taxon>
        <taxon>Mermithoidea</taxon>
        <taxon>Mermithidae</taxon>
        <taxon>Romanomermis</taxon>
    </lineage>
</organism>
<name>A0A915KNQ2_ROMCU</name>
<evidence type="ECO:0000313" key="1">
    <source>
        <dbReference type="Proteomes" id="UP000887565"/>
    </source>
</evidence>
<dbReference type="AlphaFoldDB" id="A0A915KNQ2"/>
<dbReference type="WBParaSite" id="nRc.2.0.1.t40084-RA">
    <property type="protein sequence ID" value="nRc.2.0.1.t40084-RA"/>
    <property type="gene ID" value="nRc.2.0.1.g40084"/>
</dbReference>
<sequence>MTPEVVQDRLDDLAQLFKETCSYEKCKKDCSTPVITRNCSKDGISYTAAFWQSMLESLNNRTMIDNIILTNSGSPGRSFPFCLA</sequence>